<accession>A0A452GJG8</accession>
<dbReference type="CDD" id="cd00033">
    <property type="entry name" value="CCP"/>
    <property type="match status" value="2"/>
</dbReference>
<dbReference type="Ensembl" id="ENSGAGT00000001990.1">
    <property type="protein sequence ID" value="ENSGAGP00000001751.1"/>
    <property type="gene ID" value="ENSGAGG00000001398.1"/>
</dbReference>
<evidence type="ECO:0000313" key="7">
    <source>
        <dbReference type="Proteomes" id="UP000291020"/>
    </source>
</evidence>
<dbReference type="SMART" id="SM00032">
    <property type="entry name" value="CCP"/>
    <property type="match status" value="3"/>
</dbReference>
<evidence type="ECO:0000259" key="5">
    <source>
        <dbReference type="PROSITE" id="PS50923"/>
    </source>
</evidence>
<dbReference type="Proteomes" id="UP000291020">
    <property type="component" value="Unassembled WGS sequence"/>
</dbReference>
<dbReference type="GO" id="GO:0001851">
    <property type="term" value="F:complement component C3b binding"/>
    <property type="evidence" value="ECO:0007669"/>
    <property type="project" value="TreeGrafter"/>
</dbReference>
<evidence type="ECO:0000256" key="3">
    <source>
        <dbReference type="ARBA" id="ARBA00023157"/>
    </source>
</evidence>
<reference evidence="6" key="2">
    <citation type="submission" date="2025-08" db="UniProtKB">
        <authorList>
            <consortium name="Ensembl"/>
        </authorList>
    </citation>
    <scope>IDENTIFICATION</scope>
</reference>
<keyword evidence="1 4" id="KW-0768">Sushi</keyword>
<keyword evidence="2" id="KW-0732">Signal</keyword>
<dbReference type="PANTHER" id="PTHR45785:SF7">
    <property type="entry name" value="COMPLEMENT FACTOR H"/>
    <property type="match status" value="1"/>
</dbReference>
<feature type="domain" description="Sushi" evidence="5">
    <location>
        <begin position="59"/>
        <end position="117"/>
    </location>
</feature>
<reference evidence="6" key="3">
    <citation type="submission" date="2025-09" db="UniProtKB">
        <authorList>
            <consortium name="Ensembl"/>
        </authorList>
    </citation>
    <scope>IDENTIFICATION</scope>
</reference>
<feature type="domain" description="Sushi" evidence="5">
    <location>
        <begin position="1"/>
        <end position="53"/>
    </location>
</feature>
<evidence type="ECO:0000256" key="1">
    <source>
        <dbReference type="ARBA" id="ARBA00022659"/>
    </source>
</evidence>
<organism evidence="6 7">
    <name type="scientific">Gopherus agassizii</name>
    <name type="common">Agassiz's desert tortoise</name>
    <dbReference type="NCBI Taxonomy" id="38772"/>
    <lineage>
        <taxon>Eukaryota</taxon>
        <taxon>Metazoa</taxon>
        <taxon>Chordata</taxon>
        <taxon>Craniata</taxon>
        <taxon>Vertebrata</taxon>
        <taxon>Euteleostomi</taxon>
        <taxon>Archelosauria</taxon>
        <taxon>Testudinata</taxon>
        <taxon>Testudines</taxon>
        <taxon>Cryptodira</taxon>
        <taxon>Durocryptodira</taxon>
        <taxon>Testudinoidea</taxon>
        <taxon>Testudinidae</taxon>
        <taxon>Gopherus</taxon>
    </lineage>
</organism>
<dbReference type="InterPro" id="IPR000436">
    <property type="entry name" value="Sushi_SCR_CCP_dom"/>
</dbReference>
<reference evidence="7" key="1">
    <citation type="journal article" date="2017" name="PLoS ONE">
        <title>The Agassiz's desert tortoise genome provides a resource for the conservation of a threatened species.</title>
        <authorList>
            <person name="Tollis M."/>
            <person name="DeNardo D.F."/>
            <person name="Cornelius J.A."/>
            <person name="Dolby G.A."/>
            <person name="Edwards T."/>
            <person name="Henen B.T."/>
            <person name="Karl A.E."/>
            <person name="Murphy R.W."/>
            <person name="Kusumi K."/>
        </authorList>
    </citation>
    <scope>NUCLEOTIDE SEQUENCE [LARGE SCALE GENOMIC DNA]</scope>
</reference>
<sequence length="185" mass="21179">PAVANAEILDHRDRRYWPAERVQYKCHEGFESYGPNDVTCINKEWSQPPTCEDMMCGPPPCGPPPRIDNGDIVSFPLKEYVLNSTVEYKCKSLHILEGPQSVRCDSGQWTDPPVCLEPCTVTPEDMERNKIQLSRPYEKKFYVLSGVFVQFMCRWGYTLDPTSSGLRVQCLEGSLVYPNCKHRNK</sequence>
<evidence type="ECO:0000256" key="2">
    <source>
        <dbReference type="ARBA" id="ARBA00022729"/>
    </source>
</evidence>
<dbReference type="FunFam" id="2.10.70.10:FF:000026">
    <property type="entry name" value="Complement inhibitory factor H"/>
    <property type="match status" value="1"/>
</dbReference>
<name>A0A452GJG8_9SAUR</name>
<comment type="caution">
    <text evidence="4">Lacks conserved residue(s) required for the propagation of feature annotation.</text>
</comment>
<dbReference type="GO" id="GO:0005615">
    <property type="term" value="C:extracellular space"/>
    <property type="evidence" value="ECO:0007669"/>
    <property type="project" value="TreeGrafter"/>
</dbReference>
<feature type="disulfide bond" evidence="4">
    <location>
        <begin position="61"/>
        <end position="104"/>
    </location>
</feature>
<dbReference type="InterPro" id="IPR051503">
    <property type="entry name" value="ComplSys_Reg/VirEntry_Med"/>
</dbReference>
<dbReference type="PANTHER" id="PTHR45785">
    <property type="entry name" value="COMPLEMENT FACTOR H-RELATED"/>
    <property type="match status" value="1"/>
</dbReference>
<dbReference type="Pfam" id="PF00084">
    <property type="entry name" value="Sushi"/>
    <property type="match status" value="2"/>
</dbReference>
<keyword evidence="7" id="KW-1185">Reference proteome</keyword>
<keyword evidence="3 4" id="KW-1015">Disulfide bond</keyword>
<dbReference type="GO" id="GO:0006956">
    <property type="term" value="P:complement activation"/>
    <property type="evidence" value="ECO:0007669"/>
    <property type="project" value="TreeGrafter"/>
</dbReference>
<evidence type="ECO:0000313" key="6">
    <source>
        <dbReference type="Ensembl" id="ENSGAGP00000001751.1"/>
    </source>
</evidence>
<proteinExistence type="predicted"/>
<dbReference type="SUPFAM" id="SSF57535">
    <property type="entry name" value="Complement control module/SCR domain"/>
    <property type="match status" value="3"/>
</dbReference>
<dbReference type="AlphaFoldDB" id="A0A452GJG8"/>
<dbReference type="Gene3D" id="2.10.70.10">
    <property type="entry name" value="Complement Module, domain 1"/>
    <property type="match status" value="3"/>
</dbReference>
<evidence type="ECO:0000256" key="4">
    <source>
        <dbReference type="PROSITE-ProRule" id="PRU00302"/>
    </source>
</evidence>
<protein>
    <recommendedName>
        <fullName evidence="5">Sushi domain-containing protein</fullName>
    </recommendedName>
</protein>
<dbReference type="PROSITE" id="PS50923">
    <property type="entry name" value="SUSHI"/>
    <property type="match status" value="2"/>
</dbReference>
<dbReference type="InterPro" id="IPR035976">
    <property type="entry name" value="Sushi/SCR/CCP_sf"/>
</dbReference>